<accession>A0A0F8ZGS0</accession>
<evidence type="ECO:0000313" key="1">
    <source>
        <dbReference type="EMBL" id="KKK65634.1"/>
    </source>
</evidence>
<comment type="caution">
    <text evidence="1">The sequence shown here is derived from an EMBL/GenBank/DDBJ whole genome shotgun (WGS) entry which is preliminary data.</text>
</comment>
<evidence type="ECO:0008006" key="2">
    <source>
        <dbReference type="Google" id="ProtNLM"/>
    </source>
</evidence>
<feature type="non-terminal residue" evidence="1">
    <location>
        <position position="334"/>
    </location>
</feature>
<dbReference type="EMBL" id="LAZR01060453">
    <property type="protein sequence ID" value="KKK65634.1"/>
    <property type="molecule type" value="Genomic_DNA"/>
</dbReference>
<gene>
    <name evidence="1" type="ORF">LCGC14_2972160</name>
</gene>
<dbReference type="AlphaFoldDB" id="A0A0F8ZGS0"/>
<name>A0A0F8ZGS0_9ZZZZ</name>
<proteinExistence type="predicted"/>
<reference evidence="1" key="1">
    <citation type="journal article" date="2015" name="Nature">
        <title>Complex archaea that bridge the gap between prokaryotes and eukaryotes.</title>
        <authorList>
            <person name="Spang A."/>
            <person name="Saw J.H."/>
            <person name="Jorgensen S.L."/>
            <person name="Zaremba-Niedzwiedzka K."/>
            <person name="Martijn J."/>
            <person name="Lind A.E."/>
            <person name="van Eijk R."/>
            <person name="Schleper C."/>
            <person name="Guy L."/>
            <person name="Ettema T.J."/>
        </authorList>
    </citation>
    <scope>NUCLEOTIDE SEQUENCE</scope>
</reference>
<protein>
    <recommendedName>
        <fullName evidence="2">Photosynthesis system II assembly factor Ycf48/Hcf136-like domain-containing protein</fullName>
    </recommendedName>
</protein>
<organism evidence="1">
    <name type="scientific">marine sediment metagenome</name>
    <dbReference type="NCBI Taxonomy" id="412755"/>
    <lineage>
        <taxon>unclassified sequences</taxon>
        <taxon>metagenomes</taxon>
        <taxon>ecological metagenomes</taxon>
    </lineage>
</organism>
<sequence length="334" mass="36778">MVDCRRWKDLEITSAKKPFNAHLQWYHATYGWVIVDSTNQAVLLISTDKGDNWSTINLSDNTNSYKIQAGWLDGNDLWFVMCDNDGTADDFEVFFIELDDSNDCNPVGVSAGAIANSVWAWDIFKIGTDMFVISERDTAFHVFEVDTAPFVSQDSESPVDFSGGTIWYGVVIGTKYHTMGEYQNAGAQVNYIHYDDSITTLTIEVGAELAAYSAPDRTQTGVSYDGSDILLFVANKDVGGQDFLIAYSIGGDTFTIDLAYDVALMVDRNNSGTPPTPLEMGFGMTDKITYEIKPRRGGIIILQDLSAQLSGNIVSINDVLLLAEDGGATWDVYE</sequence>